<feature type="chain" id="PRO_5020364695" description="TonB C-terminal domain-containing protein" evidence="1">
    <location>
        <begin position="22"/>
        <end position="310"/>
    </location>
</feature>
<reference evidence="2 3" key="1">
    <citation type="submission" date="2019-02" db="EMBL/GenBank/DDBJ databases">
        <title>Pedobacter sp. nov., a novel speices isolated from soil of pinguins habitat in Antarcitica.</title>
        <authorList>
            <person name="He R.-H."/>
        </authorList>
    </citation>
    <scope>NUCLEOTIDE SEQUENCE [LARGE SCALE GENOMIC DNA]</scope>
    <source>
        <strain evidence="2 3">E01020</strain>
    </source>
</reference>
<dbReference type="RefSeq" id="WP_133262602.1">
    <property type="nucleotide sequence ID" value="NZ_SJCY01000006.1"/>
</dbReference>
<evidence type="ECO:0008006" key="4">
    <source>
        <dbReference type="Google" id="ProtNLM"/>
    </source>
</evidence>
<gene>
    <name evidence="2" type="ORF">EZJ43_10165</name>
</gene>
<protein>
    <recommendedName>
        <fullName evidence="4">TonB C-terminal domain-containing protein</fullName>
    </recommendedName>
</protein>
<evidence type="ECO:0000313" key="3">
    <source>
        <dbReference type="Proteomes" id="UP000295668"/>
    </source>
</evidence>
<keyword evidence="1" id="KW-0732">Signal</keyword>
<feature type="signal peptide" evidence="1">
    <location>
        <begin position="1"/>
        <end position="21"/>
    </location>
</feature>
<dbReference type="EMBL" id="SJCY01000006">
    <property type="protein sequence ID" value="TDG36039.1"/>
    <property type="molecule type" value="Genomic_DNA"/>
</dbReference>
<evidence type="ECO:0000313" key="2">
    <source>
        <dbReference type="EMBL" id="TDG36039.1"/>
    </source>
</evidence>
<sequence length="310" mass="35350">MKKHYLLVALLLACLCTSAQKRQNVYYIKDDVITKDKANADYRRVIAEPDSGSILFNLSEFYMNDNQKTIGQLSRYEPTLVYEGIVKKFDEQGVLTEEVNYVGGRPNGEDRTFYRNGKIKSVSIISYDLKKNFSSKIISYFDSLGNQTVKDGTGYFKEETKEKLEEGNYVNSVQDGLWKGRFDKGTYEEVFKDGKFISGISTSNDGKTHKYKTEGAPPTYAGGRDLFYELLRQIRFADDFVIPKESKKLYLQFVVDTDGAIKEIIFPDNVDNVIKKEIVRVFNKSGYWHPGIQHGIAVKVKFGISITLAE</sequence>
<dbReference type="AlphaFoldDB" id="A0A4R5MLQ8"/>
<dbReference type="OrthoDB" id="649093at2"/>
<proteinExistence type="predicted"/>
<accession>A0A4R5MLQ8</accession>
<dbReference type="Proteomes" id="UP000295668">
    <property type="component" value="Unassembled WGS sequence"/>
</dbReference>
<organism evidence="2 3">
    <name type="scientific">Pedobacter changchengzhani</name>
    <dbReference type="NCBI Taxonomy" id="2529274"/>
    <lineage>
        <taxon>Bacteria</taxon>
        <taxon>Pseudomonadati</taxon>
        <taxon>Bacteroidota</taxon>
        <taxon>Sphingobacteriia</taxon>
        <taxon>Sphingobacteriales</taxon>
        <taxon>Sphingobacteriaceae</taxon>
        <taxon>Pedobacter</taxon>
    </lineage>
</organism>
<comment type="caution">
    <text evidence="2">The sequence shown here is derived from an EMBL/GenBank/DDBJ whole genome shotgun (WGS) entry which is preliminary data.</text>
</comment>
<dbReference type="Gene3D" id="3.30.1150.10">
    <property type="match status" value="1"/>
</dbReference>
<dbReference type="Gene3D" id="3.90.930.1">
    <property type="match status" value="1"/>
</dbReference>
<name>A0A4R5MLQ8_9SPHI</name>
<evidence type="ECO:0000256" key="1">
    <source>
        <dbReference type="SAM" id="SignalP"/>
    </source>
</evidence>
<keyword evidence="3" id="KW-1185">Reference proteome</keyword>